<sequence length="204" mass="23282">MSWIRMNIQNGALNGEMEMDQASHEHKADLIKGFFEVFGISKSKQEVVGIDWAGKGKSSQTVVSIDEIKPKLPASSEIRKTIGTAIKKKTEPPKVIKPPLLNSDRSLTVPIGEKLVAAAESSEQQPEWYKTGIKYKEGVPHYRCRYWCKNPDCRDKSNDYIEGHEPEIKCRKCGQRLFVRQATEIRMQRDEWGNFFIADRPAEV</sequence>
<reference evidence="1 2" key="1">
    <citation type="submission" date="2021-11" db="EMBL/GenBank/DDBJ databases">
        <title>Draft genome sequence of Paenibacillus profundus YoMME, a new Gram-positive bacteria with exoelectrogenic properties.</title>
        <authorList>
            <person name="Hubenova Y."/>
            <person name="Hubenova E."/>
            <person name="Manasiev Y."/>
            <person name="Peykov S."/>
            <person name="Mitov M."/>
        </authorList>
    </citation>
    <scope>NUCLEOTIDE SEQUENCE [LARGE SCALE GENOMIC DNA]</scope>
    <source>
        <strain evidence="1 2">YoMME</strain>
    </source>
</reference>
<gene>
    <name evidence="1" type="ORF">LQV63_04180</name>
</gene>
<dbReference type="EMBL" id="JAJNBZ010000002">
    <property type="protein sequence ID" value="MCE5168511.1"/>
    <property type="molecule type" value="Genomic_DNA"/>
</dbReference>
<name>A0ABS8YAI6_9BACL</name>
<evidence type="ECO:0000313" key="2">
    <source>
        <dbReference type="Proteomes" id="UP001199916"/>
    </source>
</evidence>
<protein>
    <submittedName>
        <fullName evidence="1">Uncharacterized protein</fullName>
    </submittedName>
</protein>
<dbReference type="RefSeq" id="WP_233695755.1">
    <property type="nucleotide sequence ID" value="NZ_JAJNBZ010000002.1"/>
</dbReference>
<proteinExistence type="predicted"/>
<organism evidence="1 2">
    <name type="scientific">Paenibacillus profundus</name>
    <dbReference type="NCBI Taxonomy" id="1173085"/>
    <lineage>
        <taxon>Bacteria</taxon>
        <taxon>Bacillati</taxon>
        <taxon>Bacillota</taxon>
        <taxon>Bacilli</taxon>
        <taxon>Bacillales</taxon>
        <taxon>Paenibacillaceae</taxon>
        <taxon>Paenibacillus</taxon>
    </lineage>
</organism>
<evidence type="ECO:0000313" key="1">
    <source>
        <dbReference type="EMBL" id="MCE5168511.1"/>
    </source>
</evidence>
<dbReference type="Proteomes" id="UP001199916">
    <property type="component" value="Unassembled WGS sequence"/>
</dbReference>
<accession>A0ABS8YAI6</accession>
<keyword evidence="2" id="KW-1185">Reference proteome</keyword>
<comment type="caution">
    <text evidence="1">The sequence shown here is derived from an EMBL/GenBank/DDBJ whole genome shotgun (WGS) entry which is preliminary data.</text>
</comment>